<reference evidence="6 7" key="1">
    <citation type="journal article" date="2012" name="Stand. Genomic Sci.">
        <title>Complete genome sequence of the aerobic, heterotroph Marinithermus hydrothermalis type strain (T1(T)) from a deep-sea hydrothermal vent chimney.</title>
        <authorList>
            <person name="Copeland A."/>
            <person name="Gu W."/>
            <person name="Yasawong M."/>
            <person name="Lapidus A."/>
            <person name="Lucas S."/>
            <person name="Deshpande S."/>
            <person name="Pagani I."/>
            <person name="Tapia R."/>
            <person name="Cheng J.F."/>
            <person name="Goodwin L.A."/>
            <person name="Pitluck S."/>
            <person name="Liolios K."/>
            <person name="Ivanova N."/>
            <person name="Mavromatis K."/>
            <person name="Mikhailova N."/>
            <person name="Pati A."/>
            <person name="Chen A."/>
            <person name="Palaniappan K."/>
            <person name="Land M."/>
            <person name="Pan C."/>
            <person name="Brambilla E.M."/>
            <person name="Rohde M."/>
            <person name="Tindall B.J."/>
            <person name="Sikorski J."/>
            <person name="Goker M."/>
            <person name="Detter J.C."/>
            <person name="Bristow J."/>
            <person name="Eisen J.A."/>
            <person name="Markowitz V."/>
            <person name="Hugenholtz P."/>
            <person name="Kyrpides N.C."/>
            <person name="Klenk H.P."/>
            <person name="Woyke T."/>
        </authorList>
    </citation>
    <scope>NUCLEOTIDE SEQUENCE [LARGE SCALE GENOMIC DNA]</scope>
    <source>
        <strain evidence="7">DSM 14884 / JCM 11576 / T1</strain>
    </source>
</reference>
<name>F2NLB4_MARHT</name>
<keyword evidence="7" id="KW-1185">Reference proteome</keyword>
<keyword evidence="4" id="KW-1015">Disulfide bond</keyword>
<sequence length="196" mass="21755">MRWRIALLVAGVLAIAGYAAYKALSPKPTFHGTMLSTPRPVPDFTLIDGDGRPRRFSAFRGKTLLVFFGYTRCPDVCPLTMQKLALAYRALGEPEDLQVVMISVDPETDTPERIQQYVTGFHPRFVGLTGTPEAIAQAASAFFIYYRARDQLVDHTATINLVDPQGRLRVVYNEANLAPQTLAEDLKPILARGGRF</sequence>
<dbReference type="STRING" id="869210.Marky_0990"/>
<dbReference type="EMBL" id="CP002630">
    <property type="protein sequence ID" value="AEB11733.1"/>
    <property type="molecule type" value="Genomic_DNA"/>
</dbReference>
<dbReference type="AlphaFoldDB" id="F2NLB4"/>
<feature type="disulfide bond" description="Redox-active" evidence="4">
    <location>
        <begin position="73"/>
        <end position="77"/>
    </location>
</feature>
<keyword evidence="2 3" id="KW-0186">Copper</keyword>
<dbReference type="GO" id="GO:0046872">
    <property type="term" value="F:metal ion binding"/>
    <property type="evidence" value="ECO:0007669"/>
    <property type="project" value="UniProtKB-KW"/>
</dbReference>
<dbReference type="InterPro" id="IPR013766">
    <property type="entry name" value="Thioredoxin_domain"/>
</dbReference>
<feature type="domain" description="Thioredoxin" evidence="5">
    <location>
        <begin position="35"/>
        <end position="191"/>
    </location>
</feature>
<dbReference type="PANTHER" id="PTHR12151:SF25">
    <property type="entry name" value="LINALOOL DEHYDRATASE_ISOMERASE DOMAIN-CONTAINING PROTEIN"/>
    <property type="match status" value="1"/>
</dbReference>
<proteinExistence type="inferred from homology"/>
<evidence type="ECO:0000256" key="2">
    <source>
        <dbReference type="ARBA" id="ARBA00023008"/>
    </source>
</evidence>
<organism evidence="6 7">
    <name type="scientific">Marinithermus hydrothermalis (strain DSM 14884 / JCM 11576 / T1)</name>
    <dbReference type="NCBI Taxonomy" id="869210"/>
    <lineage>
        <taxon>Bacteria</taxon>
        <taxon>Thermotogati</taxon>
        <taxon>Deinococcota</taxon>
        <taxon>Deinococci</taxon>
        <taxon>Thermales</taxon>
        <taxon>Thermaceae</taxon>
        <taxon>Marinithermus</taxon>
    </lineage>
</organism>
<dbReference type="KEGG" id="mhd:Marky_0990"/>
<dbReference type="PROSITE" id="PS51352">
    <property type="entry name" value="THIOREDOXIN_2"/>
    <property type="match status" value="1"/>
</dbReference>
<evidence type="ECO:0000313" key="7">
    <source>
        <dbReference type="Proteomes" id="UP000007030"/>
    </source>
</evidence>
<dbReference type="Pfam" id="PF02630">
    <property type="entry name" value="SCO1-SenC"/>
    <property type="match status" value="1"/>
</dbReference>
<dbReference type="CDD" id="cd02968">
    <property type="entry name" value="SCO"/>
    <property type="match status" value="1"/>
</dbReference>
<feature type="binding site" evidence="3">
    <location>
        <position position="73"/>
    </location>
    <ligand>
        <name>Cu cation</name>
        <dbReference type="ChEBI" id="CHEBI:23378"/>
    </ligand>
</feature>
<dbReference type="InterPro" id="IPR036249">
    <property type="entry name" value="Thioredoxin-like_sf"/>
</dbReference>
<dbReference type="OrthoDB" id="9811998at2"/>
<dbReference type="Gene3D" id="3.40.30.10">
    <property type="entry name" value="Glutaredoxin"/>
    <property type="match status" value="1"/>
</dbReference>
<dbReference type="eggNOG" id="COG1999">
    <property type="taxonomic scope" value="Bacteria"/>
</dbReference>
<dbReference type="SUPFAM" id="SSF52833">
    <property type="entry name" value="Thioredoxin-like"/>
    <property type="match status" value="1"/>
</dbReference>
<evidence type="ECO:0000256" key="1">
    <source>
        <dbReference type="ARBA" id="ARBA00010996"/>
    </source>
</evidence>
<protein>
    <submittedName>
        <fullName evidence="6">Electron transport protein SCO1/SenC</fullName>
    </submittedName>
</protein>
<evidence type="ECO:0000313" key="6">
    <source>
        <dbReference type="EMBL" id="AEB11733.1"/>
    </source>
</evidence>
<dbReference type="RefSeq" id="WP_013703781.1">
    <property type="nucleotide sequence ID" value="NC_015387.1"/>
</dbReference>
<dbReference type="PANTHER" id="PTHR12151">
    <property type="entry name" value="ELECTRON TRANSPORT PROTIN SCO1/SENC FAMILY MEMBER"/>
    <property type="match status" value="1"/>
</dbReference>
<evidence type="ECO:0000256" key="4">
    <source>
        <dbReference type="PIRSR" id="PIRSR603782-2"/>
    </source>
</evidence>
<dbReference type="InterPro" id="IPR003782">
    <property type="entry name" value="SCO1/SenC"/>
</dbReference>
<accession>F2NLB4</accession>
<gene>
    <name evidence="6" type="ordered locus">Marky_0990</name>
</gene>
<feature type="binding site" evidence="3">
    <location>
        <position position="155"/>
    </location>
    <ligand>
        <name>Cu cation</name>
        <dbReference type="ChEBI" id="CHEBI:23378"/>
    </ligand>
</feature>
<evidence type="ECO:0000259" key="5">
    <source>
        <dbReference type="PROSITE" id="PS51352"/>
    </source>
</evidence>
<dbReference type="Proteomes" id="UP000007030">
    <property type="component" value="Chromosome"/>
</dbReference>
<keyword evidence="3" id="KW-0479">Metal-binding</keyword>
<comment type="similarity">
    <text evidence="1">Belongs to the SCO1/2 family.</text>
</comment>
<dbReference type="HOGENOM" id="CLU_050131_3_0_0"/>
<evidence type="ECO:0000256" key="3">
    <source>
        <dbReference type="PIRSR" id="PIRSR603782-1"/>
    </source>
</evidence>
<feature type="binding site" evidence="3">
    <location>
        <position position="77"/>
    </location>
    <ligand>
        <name>Cu cation</name>
        <dbReference type="ChEBI" id="CHEBI:23378"/>
    </ligand>
</feature>